<keyword evidence="4" id="KW-0472">Membrane</keyword>
<comment type="similarity">
    <text evidence="1">Belongs to the glycosyltransferase 2 family.</text>
</comment>
<evidence type="ECO:0000256" key="2">
    <source>
        <dbReference type="ARBA" id="ARBA00022676"/>
    </source>
</evidence>
<feature type="transmembrane region" description="Helical" evidence="4">
    <location>
        <begin position="6"/>
        <end position="29"/>
    </location>
</feature>
<organism evidence="5 6">
    <name type="scientific">Candidatus Avichristensenella intestinipullorum</name>
    <dbReference type="NCBI Taxonomy" id="2840693"/>
    <lineage>
        <taxon>Bacteria</taxon>
        <taxon>Bacillati</taxon>
        <taxon>Bacillota</taxon>
        <taxon>Clostridia</taxon>
        <taxon>Candidatus Avichristensenella</taxon>
    </lineage>
</organism>
<evidence type="ECO:0000313" key="6">
    <source>
        <dbReference type="Proteomes" id="UP000886819"/>
    </source>
</evidence>
<evidence type="ECO:0000313" key="5">
    <source>
        <dbReference type="EMBL" id="HIQ62001.1"/>
    </source>
</evidence>
<dbReference type="Gene3D" id="3.90.550.10">
    <property type="entry name" value="Spore Coat Polysaccharide Biosynthesis Protein SpsA, Chain A"/>
    <property type="match status" value="1"/>
</dbReference>
<dbReference type="AlphaFoldDB" id="A0A9D1CHD6"/>
<dbReference type="EMBL" id="DVFI01000003">
    <property type="protein sequence ID" value="HIQ62001.1"/>
    <property type="molecule type" value="Genomic_DNA"/>
</dbReference>
<keyword evidence="4" id="KW-1133">Transmembrane helix</keyword>
<dbReference type="GO" id="GO:0016757">
    <property type="term" value="F:glycosyltransferase activity"/>
    <property type="evidence" value="ECO:0007669"/>
    <property type="project" value="UniProtKB-KW"/>
</dbReference>
<dbReference type="Proteomes" id="UP000886819">
    <property type="component" value="Unassembled WGS sequence"/>
</dbReference>
<feature type="transmembrane region" description="Helical" evidence="4">
    <location>
        <begin position="399"/>
        <end position="424"/>
    </location>
</feature>
<evidence type="ECO:0000256" key="1">
    <source>
        <dbReference type="ARBA" id="ARBA00006739"/>
    </source>
</evidence>
<protein>
    <submittedName>
        <fullName evidence="5">Glycosyltransferase family 2 protein</fullName>
    </submittedName>
</protein>
<sequence>MRVVETIFQVLTMIGNAWMTILLAYYIYLSVFGFRRNTRSYAPQAPQARFLILVPAHNEAAVIADMVHNLASLDYPSELYDFYIIADNCTDDTAQIARSLGAKVIETRKESKNAPTGKPVALKKALEHLPDYAERYDLLMIFDADNLMDRSILREVNSQYISEERPEIIQCYLGSKNQKGLVALFYHVTYTITNRFMNLAKYRLGLNVSVGGTGFAIQTAYLKRRGGWTTMSLTEDFEMQVDVTINGGRILWNHNVRIYDEKPTNFIASFRQRVRWSQGHWFVALRNTPRLMKVWLKGGVSFAEMLALLTYMYSMAAPVFMLLLFINGLLEYLNPLLYGHVLAAAMIAAEAAVSAGGAQHGLWSRVLMSLSSVLMIGYSFVVLYWWAERVDNGKRLSLLHLPYILLSYGLNLINVSATQVLGLFKHRQQNKWVKTRHKIRQQQSIGAPEG</sequence>
<dbReference type="SUPFAM" id="SSF53448">
    <property type="entry name" value="Nucleotide-diphospho-sugar transferases"/>
    <property type="match status" value="1"/>
</dbReference>
<proteinExistence type="inferred from homology"/>
<gene>
    <name evidence="5" type="ORF">IAA66_00245</name>
</gene>
<feature type="transmembrane region" description="Helical" evidence="4">
    <location>
        <begin position="336"/>
        <end position="355"/>
    </location>
</feature>
<dbReference type="PANTHER" id="PTHR43630:SF1">
    <property type="entry name" value="POLY-BETA-1,6-N-ACETYL-D-GLUCOSAMINE SYNTHASE"/>
    <property type="match status" value="1"/>
</dbReference>
<accession>A0A9D1CHD6</accession>
<comment type="caution">
    <text evidence="5">The sequence shown here is derived from an EMBL/GenBank/DDBJ whole genome shotgun (WGS) entry which is preliminary data.</text>
</comment>
<dbReference type="InterPro" id="IPR029044">
    <property type="entry name" value="Nucleotide-diphossugar_trans"/>
</dbReference>
<evidence type="ECO:0000256" key="3">
    <source>
        <dbReference type="ARBA" id="ARBA00022679"/>
    </source>
</evidence>
<feature type="transmembrane region" description="Helical" evidence="4">
    <location>
        <begin position="367"/>
        <end position="387"/>
    </location>
</feature>
<keyword evidence="3" id="KW-0808">Transferase</keyword>
<dbReference type="Pfam" id="PF13641">
    <property type="entry name" value="Glyco_tranf_2_3"/>
    <property type="match status" value="1"/>
</dbReference>
<evidence type="ECO:0000256" key="4">
    <source>
        <dbReference type="SAM" id="Phobius"/>
    </source>
</evidence>
<keyword evidence="2" id="KW-0328">Glycosyltransferase</keyword>
<reference evidence="5" key="2">
    <citation type="journal article" date="2021" name="PeerJ">
        <title>Extensive microbial diversity within the chicken gut microbiome revealed by metagenomics and culture.</title>
        <authorList>
            <person name="Gilroy R."/>
            <person name="Ravi A."/>
            <person name="Getino M."/>
            <person name="Pursley I."/>
            <person name="Horton D.L."/>
            <person name="Alikhan N.F."/>
            <person name="Baker D."/>
            <person name="Gharbi K."/>
            <person name="Hall N."/>
            <person name="Watson M."/>
            <person name="Adriaenssens E.M."/>
            <person name="Foster-Nyarko E."/>
            <person name="Jarju S."/>
            <person name="Secka A."/>
            <person name="Antonio M."/>
            <person name="Oren A."/>
            <person name="Chaudhuri R.R."/>
            <person name="La Ragione R."/>
            <person name="Hildebrand F."/>
            <person name="Pallen M.J."/>
        </authorList>
    </citation>
    <scope>NUCLEOTIDE SEQUENCE</scope>
    <source>
        <strain evidence="5">ChiHile30-977</strain>
    </source>
</reference>
<dbReference type="CDD" id="cd06438">
    <property type="entry name" value="EpsO_like"/>
    <property type="match status" value="1"/>
</dbReference>
<keyword evidence="4" id="KW-0812">Transmembrane</keyword>
<name>A0A9D1CHD6_9FIRM</name>
<reference evidence="5" key="1">
    <citation type="submission" date="2020-10" db="EMBL/GenBank/DDBJ databases">
        <authorList>
            <person name="Gilroy R."/>
        </authorList>
    </citation>
    <scope>NUCLEOTIDE SEQUENCE</scope>
    <source>
        <strain evidence="5">ChiHile30-977</strain>
    </source>
</reference>
<dbReference type="PANTHER" id="PTHR43630">
    <property type="entry name" value="POLY-BETA-1,6-N-ACETYL-D-GLUCOSAMINE SYNTHASE"/>
    <property type="match status" value="1"/>
</dbReference>